<feature type="region of interest" description="Disordered" evidence="1">
    <location>
        <begin position="1"/>
        <end position="114"/>
    </location>
</feature>
<feature type="compositionally biased region" description="Basic and acidic residues" evidence="1">
    <location>
        <begin position="56"/>
        <end position="109"/>
    </location>
</feature>
<feature type="compositionally biased region" description="Basic and acidic residues" evidence="1">
    <location>
        <begin position="29"/>
        <end position="43"/>
    </location>
</feature>
<proteinExistence type="predicted"/>
<feature type="compositionally biased region" description="Low complexity" evidence="1">
    <location>
        <begin position="520"/>
        <end position="533"/>
    </location>
</feature>
<feature type="compositionally biased region" description="Acidic residues" evidence="1">
    <location>
        <begin position="578"/>
        <end position="593"/>
    </location>
</feature>
<sequence length="600" mass="65203">MADDRKSNSARDSRPRAAGPGPAGGPQQDRPRRERGRGPREGGESAGGGAAGAEARPPREGGAEARPPRDGERGERRDGPRGDRPRQGDGPRGDRRDDRRGAPPPRRDTSSPLTASLFSAVQDKEMPCRIAGCENTWTWFAAQQIRGFGQKPPERMCDQHLAQFSELSDREVHCRTPGCPNTWLWKRGAQLAELQRHGRLKKPARLCNECVAAERDTHDAEMPCKVEGCRRGWVWSRDAQLRHRLWVLRQRARARAVEARAHEAVAAEAGPPAVEAAPSDLSAETAVEAGAPVLEAMSPATDEAAAPGEAHEHGEAGKAGPGKKRRRRRKQHARAVPDPEGPPQRMCGLCAQKLGRLAAREIPCKVHGCVRTWTWDRAGQLRAWVQSGSDDVDFDPPAPKRMCETCREFCRKHPDREIHCGRPGCESVWMYKTGAQLQAFLAGRLQDPLKLCDECAKGEFAKTIEEAGLPEGAEIMPCVVPACDGTWVYMPGQKLMHVPDGELAPDRMCLKCKRERGLAAPEEVAAEPAAELEISPEDTEAPDDDGEELLADDPEPPADVDGAPDDGAHADDDGAHADDDEALAGDEPTEGDEAQVATSD</sequence>
<dbReference type="RefSeq" id="WP_269038424.1">
    <property type="nucleotide sequence ID" value="NZ_CP114040.1"/>
</dbReference>
<name>A0ABY7HA08_9BACT</name>
<feature type="region of interest" description="Disordered" evidence="1">
    <location>
        <begin position="520"/>
        <end position="600"/>
    </location>
</feature>
<feature type="compositionally biased region" description="Low complexity" evidence="1">
    <location>
        <begin position="266"/>
        <end position="278"/>
    </location>
</feature>
<reference evidence="2" key="1">
    <citation type="submission" date="2022-11" db="EMBL/GenBank/DDBJ databases">
        <title>Minimal conservation of predation-associated metabolite biosynthetic gene clusters underscores biosynthetic potential of Myxococcota including descriptions for ten novel species: Archangium lansinium sp. nov., Myxococcus landrumus sp. nov., Nannocystis bai.</title>
        <authorList>
            <person name="Ahearne A."/>
            <person name="Stevens C."/>
            <person name="Dowd S."/>
        </authorList>
    </citation>
    <scope>NUCLEOTIDE SEQUENCE</scope>
    <source>
        <strain evidence="2">Fl3</strain>
    </source>
</reference>
<feature type="compositionally biased region" description="Basic and acidic residues" evidence="1">
    <location>
        <begin position="566"/>
        <end position="577"/>
    </location>
</feature>
<gene>
    <name evidence="2" type="ORF">O0S08_07945</name>
</gene>
<accession>A0ABY7HA08</accession>
<evidence type="ECO:0000256" key="1">
    <source>
        <dbReference type="SAM" id="MobiDB-lite"/>
    </source>
</evidence>
<feature type="region of interest" description="Disordered" evidence="1">
    <location>
        <begin position="300"/>
        <end position="344"/>
    </location>
</feature>
<evidence type="ECO:0000313" key="2">
    <source>
        <dbReference type="EMBL" id="WAS96082.1"/>
    </source>
</evidence>
<feature type="compositionally biased region" description="Basic residues" evidence="1">
    <location>
        <begin position="321"/>
        <end position="333"/>
    </location>
</feature>
<organism evidence="2 3">
    <name type="scientific">Nannocystis punicea</name>
    <dbReference type="NCBI Taxonomy" id="2995304"/>
    <lineage>
        <taxon>Bacteria</taxon>
        <taxon>Pseudomonadati</taxon>
        <taxon>Myxococcota</taxon>
        <taxon>Polyangia</taxon>
        <taxon>Nannocystales</taxon>
        <taxon>Nannocystaceae</taxon>
        <taxon>Nannocystis</taxon>
    </lineage>
</organism>
<feature type="compositionally biased region" description="Acidic residues" evidence="1">
    <location>
        <begin position="534"/>
        <end position="564"/>
    </location>
</feature>
<evidence type="ECO:0000313" key="3">
    <source>
        <dbReference type="Proteomes" id="UP001164459"/>
    </source>
</evidence>
<feature type="region of interest" description="Disordered" evidence="1">
    <location>
        <begin position="264"/>
        <end position="283"/>
    </location>
</feature>
<protein>
    <submittedName>
        <fullName evidence="2">Uncharacterized protein</fullName>
    </submittedName>
</protein>
<feature type="compositionally biased region" description="Basic and acidic residues" evidence="1">
    <location>
        <begin position="1"/>
        <end position="15"/>
    </location>
</feature>
<feature type="compositionally biased region" description="Low complexity" evidence="1">
    <location>
        <begin position="16"/>
        <end position="28"/>
    </location>
</feature>
<dbReference type="EMBL" id="CP114040">
    <property type="protein sequence ID" value="WAS96082.1"/>
    <property type="molecule type" value="Genomic_DNA"/>
</dbReference>
<dbReference type="Proteomes" id="UP001164459">
    <property type="component" value="Chromosome"/>
</dbReference>
<keyword evidence="3" id="KW-1185">Reference proteome</keyword>